<feature type="domain" description="DUF3817" evidence="8">
    <location>
        <begin position="78"/>
        <end position="166"/>
    </location>
</feature>
<evidence type="ECO:0000256" key="7">
    <source>
        <dbReference type="SAM" id="Phobius"/>
    </source>
</evidence>
<feature type="compositionally biased region" description="Basic residues" evidence="6">
    <location>
        <begin position="1"/>
        <end position="29"/>
    </location>
</feature>
<keyword evidence="5 7" id="KW-0472">Membrane</keyword>
<evidence type="ECO:0000256" key="4">
    <source>
        <dbReference type="ARBA" id="ARBA00022989"/>
    </source>
</evidence>
<evidence type="ECO:0000256" key="5">
    <source>
        <dbReference type="ARBA" id="ARBA00023136"/>
    </source>
</evidence>
<dbReference type="PANTHER" id="PTHR40077:SF2">
    <property type="entry name" value="MEMBRANE PROTEIN"/>
    <property type="match status" value="1"/>
</dbReference>
<dbReference type="InterPro" id="IPR023845">
    <property type="entry name" value="DUF3817_TM"/>
</dbReference>
<dbReference type="NCBIfam" id="TIGR03954">
    <property type="entry name" value="integ_memb_HG"/>
    <property type="match status" value="1"/>
</dbReference>
<feature type="transmembrane region" description="Helical" evidence="7">
    <location>
        <begin position="112"/>
        <end position="134"/>
    </location>
</feature>
<keyword evidence="10" id="KW-1185">Reference proteome</keyword>
<reference evidence="9 10" key="1">
    <citation type="submission" date="2020-11" db="EMBL/GenBank/DDBJ databases">
        <title>Pseudonocardia abyssalis sp. nov. and Pseudonocardia oceani sp. nov., description and phylogenomic analysis of two novel actinomycetes isolated from the deep Southern Ocean.</title>
        <authorList>
            <person name="Parra J."/>
        </authorList>
    </citation>
    <scope>NUCLEOTIDE SEQUENCE [LARGE SCALE GENOMIC DNA]</scope>
    <source>
        <strain evidence="10">KRD185</strain>
    </source>
</reference>
<name>A0ABS6UA89_9PSEU</name>
<evidence type="ECO:0000256" key="6">
    <source>
        <dbReference type="SAM" id="MobiDB-lite"/>
    </source>
</evidence>
<dbReference type="Proteomes" id="UP000694300">
    <property type="component" value="Unassembled WGS sequence"/>
</dbReference>
<comment type="subcellular location">
    <subcellularLocation>
        <location evidence="1">Cell membrane</location>
        <topology evidence="1">Multi-pass membrane protein</topology>
    </subcellularLocation>
</comment>
<keyword evidence="2" id="KW-1003">Cell membrane</keyword>
<proteinExistence type="predicted"/>
<sequence length="175" mass="19085">MPRRPRSRNPPRPLPPRRHRRPTTPRRRSPPAPARPCRSSPRTRTPGSSPTTRCCGSSPSASPARPPEDPPVSIPTALRNYRIAAWVTGVGLIVLVFVAMPLKYFFDTPGPVAVVGVTHGFLYMLYIVCTLILAERVRAKPLEALVVLLAGTIPIASFVAERAVTRRVRALTAAA</sequence>
<feature type="transmembrane region" description="Helical" evidence="7">
    <location>
        <begin position="83"/>
        <end position="106"/>
    </location>
</feature>
<organism evidence="9 10">
    <name type="scientific">Pseudonocardia oceani</name>
    <dbReference type="NCBI Taxonomy" id="2792013"/>
    <lineage>
        <taxon>Bacteria</taxon>
        <taxon>Bacillati</taxon>
        <taxon>Actinomycetota</taxon>
        <taxon>Actinomycetes</taxon>
        <taxon>Pseudonocardiales</taxon>
        <taxon>Pseudonocardiaceae</taxon>
        <taxon>Pseudonocardia</taxon>
    </lineage>
</organism>
<evidence type="ECO:0000313" key="9">
    <source>
        <dbReference type="EMBL" id="MBW0128831.1"/>
    </source>
</evidence>
<evidence type="ECO:0000256" key="3">
    <source>
        <dbReference type="ARBA" id="ARBA00022692"/>
    </source>
</evidence>
<feature type="region of interest" description="Disordered" evidence="6">
    <location>
        <begin position="1"/>
        <end position="71"/>
    </location>
</feature>
<keyword evidence="4 7" id="KW-1133">Transmembrane helix</keyword>
<dbReference type="Pfam" id="PF12823">
    <property type="entry name" value="DUF3817"/>
    <property type="match status" value="1"/>
</dbReference>
<evidence type="ECO:0000256" key="1">
    <source>
        <dbReference type="ARBA" id="ARBA00004651"/>
    </source>
</evidence>
<comment type="caution">
    <text evidence="9">The sequence shown here is derived from an EMBL/GenBank/DDBJ whole genome shotgun (WGS) entry which is preliminary data.</text>
</comment>
<evidence type="ECO:0000256" key="2">
    <source>
        <dbReference type="ARBA" id="ARBA00022475"/>
    </source>
</evidence>
<feature type="compositionally biased region" description="Low complexity" evidence="6">
    <location>
        <begin position="35"/>
        <end position="63"/>
    </location>
</feature>
<feature type="transmembrane region" description="Helical" evidence="7">
    <location>
        <begin position="141"/>
        <end position="160"/>
    </location>
</feature>
<keyword evidence="3 7" id="KW-0812">Transmembrane</keyword>
<accession>A0ABS6UA89</accession>
<evidence type="ECO:0000259" key="8">
    <source>
        <dbReference type="Pfam" id="PF12823"/>
    </source>
</evidence>
<evidence type="ECO:0000313" key="10">
    <source>
        <dbReference type="Proteomes" id="UP000694300"/>
    </source>
</evidence>
<dbReference type="EMBL" id="JADQDF010000001">
    <property type="protein sequence ID" value="MBW0128831.1"/>
    <property type="molecule type" value="Genomic_DNA"/>
</dbReference>
<gene>
    <name evidence="9" type="ORF">I4I82_14250</name>
</gene>
<protein>
    <submittedName>
        <fullName evidence="9">DUF3817 domain-containing protein</fullName>
    </submittedName>
</protein>
<dbReference type="PANTHER" id="PTHR40077">
    <property type="entry name" value="MEMBRANE PROTEIN-RELATED"/>
    <property type="match status" value="1"/>
</dbReference>